<evidence type="ECO:0000313" key="3">
    <source>
        <dbReference type="Proteomes" id="UP000789405"/>
    </source>
</evidence>
<evidence type="ECO:0000256" key="1">
    <source>
        <dbReference type="SAM" id="MobiDB-lite"/>
    </source>
</evidence>
<reference evidence="2" key="1">
    <citation type="submission" date="2021-06" db="EMBL/GenBank/DDBJ databases">
        <authorList>
            <person name="Kallberg Y."/>
            <person name="Tangrot J."/>
            <person name="Rosling A."/>
        </authorList>
    </citation>
    <scope>NUCLEOTIDE SEQUENCE</scope>
    <source>
        <strain evidence="2">MA453B</strain>
    </source>
</reference>
<comment type="caution">
    <text evidence="2">The sequence shown here is derived from an EMBL/GenBank/DDBJ whole genome shotgun (WGS) entry which is preliminary data.</text>
</comment>
<keyword evidence="3" id="KW-1185">Reference proteome</keyword>
<dbReference type="AlphaFoldDB" id="A0A9N9JKM0"/>
<evidence type="ECO:0000313" key="2">
    <source>
        <dbReference type="EMBL" id="CAG8783920.1"/>
    </source>
</evidence>
<dbReference type="OrthoDB" id="2476276at2759"/>
<dbReference type="Proteomes" id="UP000789405">
    <property type="component" value="Unassembled WGS sequence"/>
</dbReference>
<feature type="region of interest" description="Disordered" evidence="1">
    <location>
        <begin position="1"/>
        <end position="20"/>
    </location>
</feature>
<dbReference type="EMBL" id="CAJVPY010022884">
    <property type="protein sequence ID" value="CAG8783920.1"/>
    <property type="molecule type" value="Genomic_DNA"/>
</dbReference>
<accession>A0A9N9JKM0</accession>
<organism evidence="2 3">
    <name type="scientific">Dentiscutata erythropus</name>
    <dbReference type="NCBI Taxonomy" id="1348616"/>
    <lineage>
        <taxon>Eukaryota</taxon>
        <taxon>Fungi</taxon>
        <taxon>Fungi incertae sedis</taxon>
        <taxon>Mucoromycota</taxon>
        <taxon>Glomeromycotina</taxon>
        <taxon>Glomeromycetes</taxon>
        <taxon>Diversisporales</taxon>
        <taxon>Gigasporaceae</taxon>
        <taxon>Dentiscutata</taxon>
    </lineage>
</organism>
<proteinExistence type="predicted"/>
<protein>
    <submittedName>
        <fullName evidence="2">13488_t:CDS:1</fullName>
    </submittedName>
</protein>
<name>A0A9N9JKM0_9GLOM</name>
<gene>
    <name evidence="2" type="ORF">DERYTH_LOCUS20010</name>
</gene>
<sequence length="142" mass="16824">MPKTQSPVTKKPNTDPYNKKAKREIFTNKKIESYITKKGYQLNQELLEFALLNCFPNVEERLKIVDILKKIQYDQLTQITLIKEKMPKSRQHVKFEEVNNWLDKVYKGVNTGVTMSLKYLNELEDKINEEEEALEEVEEVEE</sequence>